<feature type="compositionally biased region" description="Low complexity" evidence="1">
    <location>
        <begin position="50"/>
        <end position="64"/>
    </location>
</feature>
<evidence type="ECO:0000313" key="2">
    <source>
        <dbReference type="EMBL" id="KAF2091506.1"/>
    </source>
</evidence>
<feature type="region of interest" description="Disordered" evidence="1">
    <location>
        <begin position="14"/>
        <end position="64"/>
    </location>
</feature>
<evidence type="ECO:0000256" key="1">
    <source>
        <dbReference type="SAM" id="MobiDB-lite"/>
    </source>
</evidence>
<dbReference type="OrthoDB" id="4203030at2759"/>
<comment type="caution">
    <text evidence="2">The sequence shown here is derived from an EMBL/GenBank/DDBJ whole genome shotgun (WGS) entry which is preliminary data.</text>
</comment>
<proteinExistence type="predicted"/>
<dbReference type="Proteomes" id="UP000799776">
    <property type="component" value="Unassembled WGS sequence"/>
</dbReference>
<feature type="compositionally biased region" description="Basic and acidic residues" evidence="1">
    <location>
        <begin position="200"/>
        <end position="211"/>
    </location>
</feature>
<organism evidence="2 3">
    <name type="scientific">Saccharata proteae CBS 121410</name>
    <dbReference type="NCBI Taxonomy" id="1314787"/>
    <lineage>
        <taxon>Eukaryota</taxon>
        <taxon>Fungi</taxon>
        <taxon>Dikarya</taxon>
        <taxon>Ascomycota</taxon>
        <taxon>Pezizomycotina</taxon>
        <taxon>Dothideomycetes</taxon>
        <taxon>Dothideomycetes incertae sedis</taxon>
        <taxon>Botryosphaeriales</taxon>
        <taxon>Saccharataceae</taxon>
        <taxon>Saccharata</taxon>
    </lineage>
</organism>
<feature type="region of interest" description="Disordered" evidence="1">
    <location>
        <begin position="189"/>
        <end position="211"/>
    </location>
</feature>
<gene>
    <name evidence="2" type="ORF">K490DRAFT_52710</name>
</gene>
<sequence length="308" mass="33364">MATDITTTPLHLEPLPLYRPTASDPETSSIISSCPSYVSDAPPTYHSRRPSTSLPSTTTLPTRPQPQYRIYTSLLDISAPPPPVDTRNGLPPSAYAPGFTPEPRTADDLANYNIGSFNSFRTSQHSRQYQNVATRRARAAAAAAHAHTYTALLSLPENRVASTTTPSSTGSPANSTLLTASNMTALSANSATETASLPDTEPRSPHEDPHLVGERAATAARQQRIYREACLSGADGLSWDFMMVQMGGWESRRAAGMGLLCLRPSTYATQAADRHGIISSRHGIKTCCLCYVQFHDLYKTLNLLSSRR</sequence>
<protein>
    <submittedName>
        <fullName evidence="2">Uncharacterized protein</fullName>
    </submittedName>
</protein>
<dbReference type="EMBL" id="ML978711">
    <property type="protein sequence ID" value="KAF2091506.1"/>
    <property type="molecule type" value="Genomic_DNA"/>
</dbReference>
<accession>A0A9P4HYD8</accession>
<keyword evidence="3" id="KW-1185">Reference proteome</keyword>
<evidence type="ECO:0000313" key="3">
    <source>
        <dbReference type="Proteomes" id="UP000799776"/>
    </source>
</evidence>
<dbReference type="AlphaFoldDB" id="A0A9P4HYD8"/>
<reference evidence="2" key="1">
    <citation type="journal article" date="2020" name="Stud. Mycol.">
        <title>101 Dothideomycetes genomes: a test case for predicting lifestyles and emergence of pathogens.</title>
        <authorList>
            <person name="Haridas S."/>
            <person name="Albert R."/>
            <person name="Binder M."/>
            <person name="Bloem J."/>
            <person name="Labutti K."/>
            <person name="Salamov A."/>
            <person name="Andreopoulos B."/>
            <person name="Baker S."/>
            <person name="Barry K."/>
            <person name="Bills G."/>
            <person name="Bluhm B."/>
            <person name="Cannon C."/>
            <person name="Castanera R."/>
            <person name="Culley D."/>
            <person name="Daum C."/>
            <person name="Ezra D."/>
            <person name="Gonzalez J."/>
            <person name="Henrissat B."/>
            <person name="Kuo A."/>
            <person name="Liang C."/>
            <person name="Lipzen A."/>
            <person name="Lutzoni F."/>
            <person name="Magnuson J."/>
            <person name="Mondo S."/>
            <person name="Nolan M."/>
            <person name="Ohm R."/>
            <person name="Pangilinan J."/>
            <person name="Park H.-J."/>
            <person name="Ramirez L."/>
            <person name="Alfaro M."/>
            <person name="Sun H."/>
            <person name="Tritt A."/>
            <person name="Yoshinaga Y."/>
            <person name="Zwiers L.-H."/>
            <person name="Turgeon B."/>
            <person name="Goodwin S."/>
            <person name="Spatafora J."/>
            <person name="Crous P."/>
            <person name="Grigoriev I."/>
        </authorList>
    </citation>
    <scope>NUCLEOTIDE SEQUENCE</scope>
    <source>
        <strain evidence="2">CBS 121410</strain>
    </source>
</reference>
<name>A0A9P4HYD8_9PEZI</name>